<comment type="caution">
    <text evidence="2">The sequence shown here is derived from an EMBL/GenBank/DDBJ whole genome shotgun (WGS) entry which is preliminary data.</text>
</comment>
<accession>A0AAP0MEK1</accession>
<sequence length="93" mass="10192">MVAGIDVGVYSDEIDITEGSEPVGPRLIRGGYGAPKQSQTRFRSISAATVLRHPPTLSHACWFLLARRFHSQSHSTKAETAAMESSLKQRLQP</sequence>
<feature type="region of interest" description="Disordered" evidence="1">
    <location>
        <begin position="74"/>
        <end position="93"/>
    </location>
</feature>
<evidence type="ECO:0000313" key="2">
    <source>
        <dbReference type="EMBL" id="KAK9209024.1"/>
    </source>
</evidence>
<keyword evidence="3" id="KW-1185">Reference proteome</keyword>
<dbReference type="Proteomes" id="UP001428341">
    <property type="component" value="Unassembled WGS sequence"/>
</dbReference>
<reference evidence="2 3" key="1">
    <citation type="submission" date="2024-05" db="EMBL/GenBank/DDBJ databases">
        <title>Haplotype-resolved chromosome-level genome assembly of Huyou (Citrus changshanensis).</title>
        <authorList>
            <person name="Miao C."/>
            <person name="Chen W."/>
            <person name="Wu Y."/>
            <person name="Wang L."/>
            <person name="Zhao S."/>
            <person name="Grierson D."/>
            <person name="Xu C."/>
            <person name="Chen K."/>
        </authorList>
    </citation>
    <scope>NUCLEOTIDE SEQUENCE [LARGE SCALE GENOMIC DNA]</scope>
    <source>
        <strain evidence="2">01-14</strain>
        <tissue evidence="2">Leaf</tissue>
    </source>
</reference>
<proteinExistence type="predicted"/>
<organism evidence="2 3">
    <name type="scientific">Citrus x changshan-huyou</name>
    <dbReference type="NCBI Taxonomy" id="2935761"/>
    <lineage>
        <taxon>Eukaryota</taxon>
        <taxon>Viridiplantae</taxon>
        <taxon>Streptophyta</taxon>
        <taxon>Embryophyta</taxon>
        <taxon>Tracheophyta</taxon>
        <taxon>Spermatophyta</taxon>
        <taxon>Magnoliopsida</taxon>
        <taxon>eudicotyledons</taxon>
        <taxon>Gunneridae</taxon>
        <taxon>Pentapetalae</taxon>
        <taxon>rosids</taxon>
        <taxon>malvids</taxon>
        <taxon>Sapindales</taxon>
        <taxon>Rutaceae</taxon>
        <taxon>Aurantioideae</taxon>
        <taxon>Citrus</taxon>
    </lineage>
</organism>
<protein>
    <submittedName>
        <fullName evidence="2">Uncharacterized protein</fullName>
    </submittedName>
</protein>
<dbReference type="AlphaFoldDB" id="A0AAP0MEK1"/>
<gene>
    <name evidence="2" type="ORF">WN944_001386</name>
</gene>
<name>A0AAP0MEK1_9ROSI</name>
<evidence type="ECO:0000313" key="3">
    <source>
        <dbReference type="Proteomes" id="UP001428341"/>
    </source>
</evidence>
<evidence type="ECO:0000256" key="1">
    <source>
        <dbReference type="SAM" id="MobiDB-lite"/>
    </source>
</evidence>
<dbReference type="EMBL" id="JBCGBO010000004">
    <property type="protein sequence ID" value="KAK9209024.1"/>
    <property type="molecule type" value="Genomic_DNA"/>
</dbReference>